<feature type="compositionally biased region" description="Low complexity" evidence="1">
    <location>
        <begin position="250"/>
        <end position="260"/>
    </location>
</feature>
<dbReference type="GO" id="GO:0016020">
    <property type="term" value="C:membrane"/>
    <property type="evidence" value="ECO:0007669"/>
    <property type="project" value="InterPro"/>
</dbReference>
<protein>
    <recommendedName>
        <fullName evidence="3">Sulfotransferase domain-containing protein</fullName>
    </recommendedName>
</protein>
<dbReference type="SUPFAM" id="SSF52540">
    <property type="entry name" value="P-loop containing nucleoside triphosphate hydrolases"/>
    <property type="match status" value="1"/>
</dbReference>
<accession>A0A6C0HXA9</accession>
<reference evidence="2" key="1">
    <citation type="journal article" date="2020" name="Nature">
        <title>Giant virus diversity and host interactions through global metagenomics.</title>
        <authorList>
            <person name="Schulz F."/>
            <person name="Roux S."/>
            <person name="Paez-Espino D."/>
            <person name="Jungbluth S."/>
            <person name="Walsh D.A."/>
            <person name="Denef V.J."/>
            <person name="McMahon K.D."/>
            <person name="Konstantinidis K.T."/>
            <person name="Eloe-Fadrosh E.A."/>
            <person name="Kyrpides N.C."/>
            <person name="Woyke T."/>
        </authorList>
    </citation>
    <scope>NUCLEOTIDE SEQUENCE</scope>
    <source>
        <strain evidence="2">GVMAG-M-3300023184-178</strain>
    </source>
</reference>
<proteinExistence type="predicted"/>
<evidence type="ECO:0008006" key="3">
    <source>
        <dbReference type="Google" id="ProtNLM"/>
    </source>
</evidence>
<sequence>MPYFKNNEINLLFIHIPKTGGTSLENYFKNKYNIELNSNSLHGEKPIPMNINYTLQHMSYNTIFNNKEILGIDFLNNSLKIITIIRNPYDRMISDLFYFNKIRDTSTTSEVFNKIQEYLNSDDIYDNHKLPQSYFITDESNNLINNITILHTETLTNDMINLGYTDFNITQNNNTNSFSKQNYDKYLNNDSIELINNYYENDFKILNFTKKVPNKSQLELDNYEKIKQNYIIYNKQLQIMKDKIQQQQQRQKQQQQQQQMKTKHFKINFS</sequence>
<dbReference type="EMBL" id="MN740031">
    <property type="protein sequence ID" value="QHT85060.1"/>
    <property type="molecule type" value="Genomic_DNA"/>
</dbReference>
<dbReference type="InterPro" id="IPR027417">
    <property type="entry name" value="P-loop_NTPase"/>
</dbReference>
<evidence type="ECO:0000256" key="1">
    <source>
        <dbReference type="SAM" id="MobiDB-lite"/>
    </source>
</evidence>
<organism evidence="2">
    <name type="scientific">viral metagenome</name>
    <dbReference type="NCBI Taxonomy" id="1070528"/>
    <lineage>
        <taxon>unclassified sequences</taxon>
        <taxon>metagenomes</taxon>
        <taxon>organismal metagenomes</taxon>
    </lineage>
</organism>
<dbReference type="AlphaFoldDB" id="A0A6C0HXA9"/>
<dbReference type="Gene3D" id="3.40.50.300">
    <property type="entry name" value="P-loop containing nucleotide triphosphate hydrolases"/>
    <property type="match status" value="1"/>
</dbReference>
<name>A0A6C0HXA9_9ZZZZ</name>
<feature type="compositionally biased region" description="Basic residues" evidence="1">
    <location>
        <begin position="261"/>
        <end position="270"/>
    </location>
</feature>
<evidence type="ECO:0000313" key="2">
    <source>
        <dbReference type="EMBL" id="QHT85060.1"/>
    </source>
</evidence>
<dbReference type="InterPro" id="IPR005331">
    <property type="entry name" value="Sulfotransferase"/>
</dbReference>
<dbReference type="Pfam" id="PF03567">
    <property type="entry name" value="Sulfotransfer_2"/>
    <property type="match status" value="1"/>
</dbReference>
<dbReference type="GO" id="GO:0008146">
    <property type="term" value="F:sulfotransferase activity"/>
    <property type="evidence" value="ECO:0007669"/>
    <property type="project" value="InterPro"/>
</dbReference>
<feature type="region of interest" description="Disordered" evidence="1">
    <location>
        <begin position="250"/>
        <end position="270"/>
    </location>
</feature>